<evidence type="ECO:0000256" key="2">
    <source>
        <dbReference type="PROSITE-ProRule" id="PRU00708"/>
    </source>
</evidence>
<feature type="repeat" description="PPR" evidence="2">
    <location>
        <begin position="101"/>
        <end position="135"/>
    </location>
</feature>
<evidence type="ECO:0000313" key="3">
    <source>
        <dbReference type="EMBL" id="KAJ8430185.1"/>
    </source>
</evidence>
<comment type="caution">
    <text evidence="3">The sequence shown here is derived from an EMBL/GenBank/DDBJ whole genome shotgun (WGS) entry which is preliminary data.</text>
</comment>
<dbReference type="NCBIfam" id="TIGR00756">
    <property type="entry name" value="PPR"/>
    <property type="match status" value="4"/>
</dbReference>
<dbReference type="PROSITE" id="PS51375">
    <property type="entry name" value="PPR"/>
    <property type="match status" value="3"/>
</dbReference>
<evidence type="ECO:0008006" key="5">
    <source>
        <dbReference type="Google" id="ProtNLM"/>
    </source>
</evidence>
<dbReference type="Proteomes" id="UP001153076">
    <property type="component" value="Unassembled WGS sequence"/>
</dbReference>
<keyword evidence="4" id="KW-1185">Reference proteome</keyword>
<dbReference type="InterPro" id="IPR011990">
    <property type="entry name" value="TPR-like_helical_dom_sf"/>
</dbReference>
<accession>A0A9Q1Q6K8</accession>
<proteinExistence type="predicted"/>
<keyword evidence="1" id="KW-0677">Repeat</keyword>
<dbReference type="Pfam" id="PF13041">
    <property type="entry name" value="PPR_2"/>
    <property type="match status" value="3"/>
</dbReference>
<dbReference type="EMBL" id="JAKOGI010000816">
    <property type="protein sequence ID" value="KAJ8430185.1"/>
    <property type="molecule type" value="Genomic_DNA"/>
</dbReference>
<protein>
    <recommendedName>
        <fullName evidence="5">Pentatricopeptide repeat-containing protein</fullName>
    </recommendedName>
</protein>
<dbReference type="AlphaFoldDB" id="A0A9Q1Q6K8"/>
<dbReference type="GO" id="GO:0003723">
    <property type="term" value="F:RNA binding"/>
    <property type="evidence" value="ECO:0007669"/>
    <property type="project" value="InterPro"/>
</dbReference>
<feature type="repeat" description="PPR" evidence="2">
    <location>
        <begin position="49"/>
        <end position="83"/>
    </location>
</feature>
<organism evidence="3 4">
    <name type="scientific">Carnegiea gigantea</name>
    <dbReference type="NCBI Taxonomy" id="171969"/>
    <lineage>
        <taxon>Eukaryota</taxon>
        <taxon>Viridiplantae</taxon>
        <taxon>Streptophyta</taxon>
        <taxon>Embryophyta</taxon>
        <taxon>Tracheophyta</taxon>
        <taxon>Spermatophyta</taxon>
        <taxon>Magnoliopsida</taxon>
        <taxon>eudicotyledons</taxon>
        <taxon>Gunneridae</taxon>
        <taxon>Pentapetalae</taxon>
        <taxon>Caryophyllales</taxon>
        <taxon>Cactineae</taxon>
        <taxon>Cactaceae</taxon>
        <taxon>Cactoideae</taxon>
        <taxon>Echinocereeae</taxon>
        <taxon>Carnegiea</taxon>
    </lineage>
</organism>
<name>A0A9Q1Q6K8_9CARY</name>
<dbReference type="Pfam" id="PF01535">
    <property type="entry name" value="PPR"/>
    <property type="match status" value="1"/>
</dbReference>
<evidence type="ECO:0000313" key="4">
    <source>
        <dbReference type="Proteomes" id="UP001153076"/>
    </source>
</evidence>
<dbReference type="PANTHER" id="PTHR47926">
    <property type="entry name" value="PENTATRICOPEPTIDE REPEAT-CONTAINING PROTEIN"/>
    <property type="match status" value="1"/>
</dbReference>
<dbReference type="OrthoDB" id="185373at2759"/>
<reference evidence="3" key="1">
    <citation type="submission" date="2022-04" db="EMBL/GenBank/DDBJ databases">
        <title>Carnegiea gigantea Genome sequencing and assembly v2.</title>
        <authorList>
            <person name="Copetti D."/>
            <person name="Sanderson M.J."/>
            <person name="Burquez A."/>
            <person name="Wojciechowski M.F."/>
        </authorList>
    </citation>
    <scope>NUCLEOTIDE SEQUENCE</scope>
    <source>
        <strain evidence="3">SGP5-SGP5p</strain>
        <tissue evidence="3">Aerial part</tissue>
    </source>
</reference>
<dbReference type="FunFam" id="1.25.40.10:FF:000242">
    <property type="entry name" value="Pentatricopeptide repeat-containing protein"/>
    <property type="match status" value="1"/>
</dbReference>
<evidence type="ECO:0000256" key="1">
    <source>
        <dbReference type="ARBA" id="ARBA00022737"/>
    </source>
</evidence>
<sequence>MGLPQVQVFDQVEERSGGKGDDIYVCHSRERETTLRVRTRCFDKMPVKDVIAWNSVLDAYASQNQMDVAATLFDSMPIKDLTSYNIMISGYAIFESTDRGDVASWNSMILACALTGQMEEAQRLFNQAPNKNIVTWNTMVSGCLHNELYGEVVKLFNLMKAGENVKPDHITVTGGLAACAHLSSLETGRAIHICALEHHLMRPEVTTSLSMPNVFYKCQAKDIFCRNAIMSGLALNGHGRAALKLFNMMKRAKSLSPDEITFIAVLSACSHSGLVEEGCALFSSMKDECGISPKLEHYGCMDDLLGRADLLSQALDLMESMLFKPGETILGALLSACITHQNMEVGEKVVRLVIEKGEQRHD</sequence>
<dbReference type="InterPro" id="IPR046960">
    <property type="entry name" value="PPR_At4g14850-like_plant"/>
</dbReference>
<feature type="repeat" description="PPR" evidence="2">
    <location>
        <begin position="258"/>
        <end position="288"/>
    </location>
</feature>
<dbReference type="InterPro" id="IPR002885">
    <property type="entry name" value="PPR_rpt"/>
</dbReference>
<dbReference type="Gene3D" id="1.25.40.10">
    <property type="entry name" value="Tetratricopeptide repeat domain"/>
    <property type="match status" value="3"/>
</dbReference>
<dbReference type="GO" id="GO:0009451">
    <property type="term" value="P:RNA modification"/>
    <property type="evidence" value="ECO:0007669"/>
    <property type="project" value="InterPro"/>
</dbReference>
<gene>
    <name evidence="3" type="ORF">Cgig2_006693</name>
</gene>